<keyword evidence="1" id="KW-0678">Repressor</keyword>
<dbReference type="Pfam" id="PF08534">
    <property type="entry name" value="Redoxin"/>
    <property type="match status" value="1"/>
</dbReference>
<dbReference type="InterPro" id="IPR009061">
    <property type="entry name" value="DNA-bd_dom_put_sf"/>
</dbReference>
<reference evidence="6" key="1">
    <citation type="submission" date="2021-01" db="EMBL/GenBank/DDBJ databases">
        <title>Whole genome shotgun sequence of Planobispora rosea NBRC 15558.</title>
        <authorList>
            <person name="Komaki H."/>
            <person name="Tamura T."/>
        </authorList>
    </citation>
    <scope>NUCLEOTIDE SEQUENCE</scope>
    <source>
        <strain evidence="6">NBRC 15558</strain>
    </source>
</reference>
<organism evidence="6 7">
    <name type="scientific">Planobispora rosea</name>
    <dbReference type="NCBI Taxonomy" id="35762"/>
    <lineage>
        <taxon>Bacteria</taxon>
        <taxon>Bacillati</taxon>
        <taxon>Actinomycetota</taxon>
        <taxon>Actinomycetes</taxon>
        <taxon>Streptosporangiales</taxon>
        <taxon>Streptosporangiaceae</taxon>
        <taxon>Planobispora</taxon>
    </lineage>
</organism>
<comment type="caution">
    <text evidence="6">The sequence shown here is derived from an EMBL/GenBank/DDBJ whole genome shotgun (WGS) entry which is preliminary data.</text>
</comment>
<dbReference type="InterPro" id="IPR013740">
    <property type="entry name" value="Redoxin"/>
</dbReference>
<dbReference type="AlphaFoldDB" id="A0A8J3S9A7"/>
<dbReference type="PROSITE" id="PS00552">
    <property type="entry name" value="HTH_MERR_1"/>
    <property type="match status" value="1"/>
</dbReference>
<keyword evidence="3" id="KW-0238">DNA-binding</keyword>
<protein>
    <submittedName>
        <fullName evidence="6">Putative thiol-specific antioxidant related protein/Peroxidoxin BcpB</fullName>
    </submittedName>
</protein>
<dbReference type="InterPro" id="IPR047057">
    <property type="entry name" value="MerR_fam"/>
</dbReference>
<dbReference type="CDD" id="cd03017">
    <property type="entry name" value="PRX_BCP"/>
    <property type="match status" value="1"/>
</dbReference>
<dbReference type="PANTHER" id="PTHR30204">
    <property type="entry name" value="REDOX-CYCLING DRUG-SENSING TRANSCRIPTIONAL ACTIVATOR SOXR"/>
    <property type="match status" value="1"/>
</dbReference>
<evidence type="ECO:0000256" key="1">
    <source>
        <dbReference type="ARBA" id="ARBA00022491"/>
    </source>
</evidence>
<gene>
    <name evidence="6" type="ORF">Pro02_57920</name>
</gene>
<evidence type="ECO:0000256" key="4">
    <source>
        <dbReference type="ARBA" id="ARBA00023163"/>
    </source>
</evidence>
<dbReference type="GO" id="GO:0003700">
    <property type="term" value="F:DNA-binding transcription factor activity"/>
    <property type="evidence" value="ECO:0007669"/>
    <property type="project" value="InterPro"/>
</dbReference>
<keyword evidence="2" id="KW-0805">Transcription regulation</keyword>
<accession>A0A8J3S9A7</accession>
<dbReference type="Gene3D" id="3.40.30.10">
    <property type="entry name" value="Glutaredoxin"/>
    <property type="match status" value="1"/>
</dbReference>
<dbReference type="PANTHER" id="PTHR30204:SF69">
    <property type="entry name" value="MERR-FAMILY TRANSCRIPTIONAL REGULATOR"/>
    <property type="match status" value="1"/>
</dbReference>
<dbReference type="EMBL" id="BOOI01000058">
    <property type="protein sequence ID" value="GIH87384.1"/>
    <property type="molecule type" value="Genomic_DNA"/>
</dbReference>
<evidence type="ECO:0000313" key="6">
    <source>
        <dbReference type="EMBL" id="GIH87384.1"/>
    </source>
</evidence>
<dbReference type="PROSITE" id="PS50937">
    <property type="entry name" value="HTH_MERR_2"/>
    <property type="match status" value="1"/>
</dbReference>
<evidence type="ECO:0000259" key="5">
    <source>
        <dbReference type="PROSITE" id="PS50937"/>
    </source>
</evidence>
<dbReference type="InterPro" id="IPR036249">
    <property type="entry name" value="Thioredoxin-like_sf"/>
</dbReference>
<dbReference type="RefSeq" id="WP_189243435.1">
    <property type="nucleotide sequence ID" value="NZ_BMQP01000039.1"/>
</dbReference>
<proteinExistence type="predicted"/>
<keyword evidence="4" id="KW-0804">Transcription</keyword>
<dbReference type="PRINTS" id="PR00040">
    <property type="entry name" value="HTHMERR"/>
</dbReference>
<dbReference type="GO" id="GO:0016491">
    <property type="term" value="F:oxidoreductase activity"/>
    <property type="evidence" value="ECO:0007669"/>
    <property type="project" value="InterPro"/>
</dbReference>
<evidence type="ECO:0000256" key="3">
    <source>
        <dbReference type="ARBA" id="ARBA00023125"/>
    </source>
</evidence>
<dbReference type="SUPFAM" id="SSF52833">
    <property type="entry name" value="Thioredoxin-like"/>
    <property type="match status" value="1"/>
</dbReference>
<sequence length="327" mass="36294">MKISEIARDAQVTTKAIRYYESLGLLAPARLGNGYRDYSAEDVRRAREIRELNRLGIPVERTRPFLECLEVGHAHADDCPSSLAGYRAAIDELTSWIDALTERRAVLVQRLRHAAARNFPLQPDDLEAIDMTDVHELPANLPVPEDDGAADHLPGMAVPTIELAGSTGETVPLHALGEGRHVLYVFPLIGTPDADLPDGWDNIPGARGCTPEACDFRDHYEDLIAAGAAGVFGMSLQEAGYLRGVAERLRLPYAMLADTGFRLAETMGLPTFQAGGKRFYRRHTLIIREGRIEHVFYPIFPPNEHAQQVLTWLREHPLEAAPRRPGR</sequence>
<dbReference type="SUPFAM" id="SSF46955">
    <property type="entry name" value="Putative DNA-binding domain"/>
    <property type="match status" value="1"/>
</dbReference>
<dbReference type="GO" id="GO:0003677">
    <property type="term" value="F:DNA binding"/>
    <property type="evidence" value="ECO:0007669"/>
    <property type="project" value="UniProtKB-KW"/>
</dbReference>
<dbReference type="Proteomes" id="UP000655044">
    <property type="component" value="Unassembled WGS sequence"/>
</dbReference>
<dbReference type="Pfam" id="PF13411">
    <property type="entry name" value="MerR_1"/>
    <property type="match status" value="1"/>
</dbReference>
<dbReference type="InterPro" id="IPR000551">
    <property type="entry name" value="MerR-type_HTH_dom"/>
</dbReference>
<evidence type="ECO:0000313" key="7">
    <source>
        <dbReference type="Proteomes" id="UP000655044"/>
    </source>
</evidence>
<dbReference type="SMART" id="SM00422">
    <property type="entry name" value="HTH_MERR"/>
    <property type="match status" value="1"/>
</dbReference>
<feature type="domain" description="HTH merR-type" evidence="5">
    <location>
        <begin position="1"/>
        <end position="68"/>
    </location>
</feature>
<evidence type="ECO:0000256" key="2">
    <source>
        <dbReference type="ARBA" id="ARBA00023015"/>
    </source>
</evidence>
<name>A0A8J3S9A7_PLARO</name>
<dbReference type="Gene3D" id="1.10.1660.10">
    <property type="match status" value="1"/>
</dbReference>
<keyword evidence="7" id="KW-1185">Reference proteome</keyword>